<feature type="region of interest" description="Disordered" evidence="1">
    <location>
        <begin position="78"/>
        <end position="102"/>
    </location>
</feature>
<sequence length="132" mass="14666">MFNITELDQLVFGSGIGKRPAPAPLGGAKPKNFCKFVLILMEHKKYKNAMEQSVGSLPCNPRWLIFITSPKGLNGNLATTLPSNSELSSPNTTKRTRATTPPDLNLKRDKSRLDSLRLVSTRSIFLVFDFLM</sequence>
<proteinExistence type="evidence at transcript level"/>
<feature type="compositionally biased region" description="Polar residues" evidence="1">
    <location>
        <begin position="78"/>
        <end position="93"/>
    </location>
</feature>
<accession>B7FFI2</accession>
<dbReference type="AlphaFoldDB" id="B7FFI2"/>
<evidence type="ECO:0000256" key="1">
    <source>
        <dbReference type="SAM" id="MobiDB-lite"/>
    </source>
</evidence>
<reference evidence="2" key="1">
    <citation type="submission" date="2008-12" db="EMBL/GenBank/DDBJ databases">
        <title>Medicago truncatula full length cdna cloning project.</title>
        <authorList>
            <person name="Moskal W."/>
            <person name="Chan A."/>
            <person name="Cheung F."/>
            <person name="Xiao Y."/>
            <person name="Town C.D."/>
        </authorList>
    </citation>
    <scope>NUCLEOTIDE SEQUENCE</scope>
</reference>
<name>B7FFI2_MEDTR</name>
<feature type="non-terminal residue" evidence="2">
    <location>
        <position position="132"/>
    </location>
</feature>
<dbReference type="EMBL" id="BT050715">
    <property type="protein sequence ID" value="ACJ83384.1"/>
    <property type="molecule type" value="mRNA"/>
</dbReference>
<evidence type="ECO:0000313" key="2">
    <source>
        <dbReference type="EMBL" id="ACJ83384.1"/>
    </source>
</evidence>
<protein>
    <submittedName>
        <fullName evidence="2">Uncharacterized protein</fullName>
    </submittedName>
</protein>
<organism evidence="2">
    <name type="scientific">Medicago truncatula</name>
    <name type="common">Barrel medic</name>
    <name type="synonym">Medicago tribuloides</name>
    <dbReference type="NCBI Taxonomy" id="3880"/>
    <lineage>
        <taxon>Eukaryota</taxon>
        <taxon>Viridiplantae</taxon>
        <taxon>Streptophyta</taxon>
        <taxon>Embryophyta</taxon>
        <taxon>Tracheophyta</taxon>
        <taxon>Spermatophyta</taxon>
        <taxon>Magnoliopsida</taxon>
        <taxon>eudicotyledons</taxon>
        <taxon>Gunneridae</taxon>
        <taxon>Pentapetalae</taxon>
        <taxon>rosids</taxon>
        <taxon>fabids</taxon>
        <taxon>Fabales</taxon>
        <taxon>Fabaceae</taxon>
        <taxon>Papilionoideae</taxon>
        <taxon>50 kb inversion clade</taxon>
        <taxon>NPAAA clade</taxon>
        <taxon>Hologalegina</taxon>
        <taxon>IRL clade</taxon>
        <taxon>Trifolieae</taxon>
        <taxon>Medicago</taxon>
    </lineage>
</organism>